<gene>
    <name evidence="1" type="ORF">F6X51_15830</name>
</gene>
<name>A0A6N6MUH6_9HYPH</name>
<organism evidence="1 2">
    <name type="scientific">Methylobacterium planeticum</name>
    <dbReference type="NCBI Taxonomy" id="2615211"/>
    <lineage>
        <taxon>Bacteria</taxon>
        <taxon>Pseudomonadati</taxon>
        <taxon>Pseudomonadota</taxon>
        <taxon>Alphaproteobacteria</taxon>
        <taxon>Hyphomicrobiales</taxon>
        <taxon>Methylobacteriaceae</taxon>
        <taxon>Methylobacterium</taxon>
    </lineage>
</organism>
<evidence type="ECO:0000313" key="2">
    <source>
        <dbReference type="Proteomes" id="UP000441523"/>
    </source>
</evidence>
<protein>
    <submittedName>
        <fullName evidence="1">Uncharacterized protein</fullName>
    </submittedName>
</protein>
<dbReference type="EMBL" id="VZZJ01000013">
    <property type="protein sequence ID" value="KAB1072459.1"/>
    <property type="molecule type" value="Genomic_DNA"/>
</dbReference>
<dbReference type="Proteomes" id="UP000441523">
    <property type="component" value="Unassembled WGS sequence"/>
</dbReference>
<reference evidence="1 2" key="1">
    <citation type="submission" date="2019-09" db="EMBL/GenBank/DDBJ databases">
        <title>YIM 132548 draft genome.</title>
        <authorList>
            <person name="Jiang L."/>
        </authorList>
    </citation>
    <scope>NUCLEOTIDE SEQUENCE [LARGE SCALE GENOMIC DNA]</scope>
    <source>
        <strain evidence="1 2">YIM 132548</strain>
    </source>
</reference>
<comment type="caution">
    <text evidence="1">The sequence shown here is derived from an EMBL/GenBank/DDBJ whole genome shotgun (WGS) entry which is preliminary data.</text>
</comment>
<dbReference type="AlphaFoldDB" id="A0A6N6MUH6"/>
<evidence type="ECO:0000313" key="1">
    <source>
        <dbReference type="EMBL" id="KAB1072459.1"/>
    </source>
</evidence>
<accession>A0A6N6MUH6</accession>
<proteinExistence type="predicted"/>
<keyword evidence="2" id="KW-1185">Reference proteome</keyword>
<dbReference type="RefSeq" id="WP_150964651.1">
    <property type="nucleotide sequence ID" value="NZ_VZZJ01000013.1"/>
</dbReference>
<sequence length="125" mass="13260">MPTGLRRGGERGGRRRMGGYWINVFRRPDGRLVAREDLRGLMRAGRIDRRGAEAPMQYQGQCRFLYRVRISPRGACAAGCGRVHASGFVGLSGSCPRCGLPAMTVCAAALRAGLGEAPAGRAAGG</sequence>